<sequence>MCSSPDGSACCRLAILLRSEQHAVMPVGGLLFLRSPAVVVVHPGEKPRVLRGEEGKLFNARQCAELCTNRIANVLTNTD</sequence>
<evidence type="ECO:0000313" key="1">
    <source>
        <dbReference type="EMBL" id="ONM19338.1"/>
    </source>
</evidence>
<dbReference type="AlphaFoldDB" id="A0A1D6EGP4"/>
<gene>
    <name evidence="1" type="ORF">ZEAMMB73_Zm00001d004658</name>
</gene>
<accession>A0A1D6EGP4</accession>
<organism evidence="1">
    <name type="scientific">Zea mays</name>
    <name type="common">Maize</name>
    <dbReference type="NCBI Taxonomy" id="4577"/>
    <lineage>
        <taxon>Eukaryota</taxon>
        <taxon>Viridiplantae</taxon>
        <taxon>Streptophyta</taxon>
        <taxon>Embryophyta</taxon>
        <taxon>Tracheophyta</taxon>
        <taxon>Spermatophyta</taxon>
        <taxon>Magnoliopsida</taxon>
        <taxon>Liliopsida</taxon>
        <taxon>Poales</taxon>
        <taxon>Poaceae</taxon>
        <taxon>PACMAD clade</taxon>
        <taxon>Panicoideae</taxon>
        <taxon>Andropogonodae</taxon>
        <taxon>Andropogoneae</taxon>
        <taxon>Tripsacinae</taxon>
        <taxon>Zea</taxon>
    </lineage>
</organism>
<proteinExistence type="predicted"/>
<reference evidence="1" key="1">
    <citation type="submission" date="2015-12" db="EMBL/GenBank/DDBJ databases">
        <title>Update maize B73 reference genome by single molecule sequencing technologies.</title>
        <authorList>
            <consortium name="Maize Genome Sequencing Project"/>
            <person name="Ware D."/>
        </authorList>
    </citation>
    <scope>NUCLEOTIDE SEQUENCE [LARGE SCALE GENOMIC DNA]</scope>
    <source>
        <tissue evidence="1">Seedling</tissue>
    </source>
</reference>
<name>A0A1D6EGP4_MAIZE</name>
<dbReference type="EMBL" id="CM007648">
    <property type="protein sequence ID" value="ONM19338.1"/>
    <property type="molecule type" value="Genomic_DNA"/>
</dbReference>
<dbReference type="InParanoid" id="A0A1D6EGP4"/>
<protein>
    <submittedName>
        <fullName evidence="1">Uncharacterized protein</fullName>
    </submittedName>
</protein>